<evidence type="ECO:0000259" key="1">
    <source>
        <dbReference type="Pfam" id="PF06889"/>
    </source>
</evidence>
<dbReference type="RefSeq" id="WP_275809385.1">
    <property type="nucleotide sequence ID" value="NZ_BAAANM010000011.1"/>
</dbReference>
<dbReference type="EMBL" id="JARHTQ010000003">
    <property type="protein sequence ID" value="MDF2255269.1"/>
    <property type="molecule type" value="Genomic_DNA"/>
</dbReference>
<dbReference type="Proteomes" id="UP001220022">
    <property type="component" value="Unassembled WGS sequence"/>
</dbReference>
<feature type="domain" description="DUF1266" evidence="1">
    <location>
        <begin position="197"/>
        <end position="390"/>
    </location>
</feature>
<sequence>MNTADTTRTFGGMRQPPTEVERLLYGAKYRGDAEGFLGILACFAMFVDVLKVHADADLDSITFVPHWDPAGRLCVALHTRGELPPRRPDHVVSPTNLRLLAEAWPDDNAWLVVNPGTPGEMYFPARAADRKRWKRIAKHAPRPVHGDAELLTRYTGPLHGPLAHALACGAHLAVHHQALWNDLGDVYDSYPGDVEILRDPWNVTTRDEWHRQLDQLLKGVHAAPEPKFVLRIRAELAQAHGAPPPVDVWHRSAEATLRHSGTHEPEIAAVLSLIGRVLRYEARFQADGLLPPYGFVRSINGYDYGQAVNFVRWGLGARFCEPAEAEQAVLRAGQLCGETYASWAEFAAGYALGDVLRSDEEQFGPAYDSVLDPHHILTRAPASPWRNIPWRAS</sequence>
<accession>A0ABT5YUP1</accession>
<dbReference type="InterPro" id="IPR009677">
    <property type="entry name" value="DUF1266"/>
</dbReference>
<proteinExistence type="predicted"/>
<keyword evidence="3" id="KW-1185">Reference proteome</keyword>
<dbReference type="Pfam" id="PF06889">
    <property type="entry name" value="DUF1266"/>
    <property type="match status" value="1"/>
</dbReference>
<protein>
    <submittedName>
        <fullName evidence="2">DUF1266 domain-containing protein</fullName>
    </submittedName>
</protein>
<name>A0ABT5YUP1_9ACTN</name>
<evidence type="ECO:0000313" key="2">
    <source>
        <dbReference type="EMBL" id="MDF2255269.1"/>
    </source>
</evidence>
<organism evidence="2 3">
    <name type="scientific">Streptantibioticus ferralitis</name>
    <dbReference type="NCBI Taxonomy" id="236510"/>
    <lineage>
        <taxon>Bacteria</taxon>
        <taxon>Bacillati</taxon>
        <taxon>Actinomycetota</taxon>
        <taxon>Actinomycetes</taxon>
        <taxon>Kitasatosporales</taxon>
        <taxon>Streptomycetaceae</taxon>
        <taxon>Streptantibioticus</taxon>
    </lineage>
</organism>
<gene>
    <name evidence="2" type="ORF">P2L57_05890</name>
</gene>
<evidence type="ECO:0000313" key="3">
    <source>
        <dbReference type="Proteomes" id="UP001220022"/>
    </source>
</evidence>
<reference evidence="2 3" key="1">
    <citation type="submission" date="2023-03" db="EMBL/GenBank/DDBJ databases">
        <title>Draft genome sequence of type strain Streptomyces ferralitis JCM 14344.</title>
        <authorList>
            <person name="Klaysubun C."/>
            <person name="Duangmal K."/>
        </authorList>
    </citation>
    <scope>NUCLEOTIDE SEQUENCE [LARGE SCALE GENOMIC DNA]</scope>
    <source>
        <strain evidence="2 3">JCM 14344</strain>
    </source>
</reference>
<comment type="caution">
    <text evidence="2">The sequence shown here is derived from an EMBL/GenBank/DDBJ whole genome shotgun (WGS) entry which is preliminary data.</text>
</comment>